<dbReference type="GO" id="GO:0005886">
    <property type="term" value="C:plasma membrane"/>
    <property type="evidence" value="ECO:0007669"/>
    <property type="project" value="UniProtKB-SubCell"/>
</dbReference>
<keyword evidence="6 10" id="KW-0067">ATP-binding</keyword>
<protein>
    <submittedName>
        <fullName evidence="10">Polar amino acid transport system ATP-binding protein</fullName>
    </submittedName>
</protein>
<keyword evidence="5" id="KW-0547">Nucleotide-binding</keyword>
<dbReference type="AlphaFoldDB" id="A0A7W6CYQ5"/>
<dbReference type="GO" id="GO:0005524">
    <property type="term" value="F:ATP binding"/>
    <property type="evidence" value="ECO:0007669"/>
    <property type="project" value="UniProtKB-KW"/>
</dbReference>
<dbReference type="Gene3D" id="3.40.50.300">
    <property type="entry name" value="P-loop containing nucleotide triphosphate hydrolases"/>
    <property type="match status" value="1"/>
</dbReference>
<dbReference type="PANTHER" id="PTHR43166">
    <property type="entry name" value="AMINO ACID IMPORT ATP-BINDING PROTEIN"/>
    <property type="match status" value="1"/>
</dbReference>
<dbReference type="InterPro" id="IPR050086">
    <property type="entry name" value="MetN_ABC_transporter-like"/>
</dbReference>
<evidence type="ECO:0000256" key="6">
    <source>
        <dbReference type="ARBA" id="ARBA00022840"/>
    </source>
</evidence>
<feature type="domain" description="ABC transporter" evidence="9">
    <location>
        <begin position="47"/>
        <end position="291"/>
    </location>
</feature>
<evidence type="ECO:0000256" key="4">
    <source>
        <dbReference type="ARBA" id="ARBA00022475"/>
    </source>
</evidence>
<dbReference type="Pfam" id="PF00005">
    <property type="entry name" value="ABC_tran"/>
    <property type="match status" value="1"/>
</dbReference>
<dbReference type="SUPFAM" id="SSF52540">
    <property type="entry name" value="P-loop containing nucleoside triphosphate hydrolases"/>
    <property type="match status" value="1"/>
</dbReference>
<reference evidence="10 11" key="1">
    <citation type="submission" date="2020-08" db="EMBL/GenBank/DDBJ databases">
        <title>Genomic Encyclopedia of Type Strains, Phase IV (KMG-IV): sequencing the most valuable type-strain genomes for metagenomic binning, comparative biology and taxonomic classification.</title>
        <authorList>
            <person name="Goeker M."/>
        </authorList>
    </citation>
    <scope>NUCLEOTIDE SEQUENCE [LARGE SCALE GENOMIC DNA]</scope>
    <source>
        <strain evidence="10 11">DSM 26575</strain>
    </source>
</reference>
<keyword evidence="7" id="KW-0029">Amino-acid transport</keyword>
<dbReference type="PROSITE" id="PS00211">
    <property type="entry name" value="ABC_TRANSPORTER_1"/>
    <property type="match status" value="1"/>
</dbReference>
<sequence>MDLASGRIRKTEFQVVRRRRRAQGRNTEDGCGGMTMATAVNNSHPFLQIRDVVKTYGHYVALNNVSVSVEKGQAIALIGPSGSGKSTLLRCINTLETISSGTIKVGAEEIGARTTSSGRRKLGEKVLARQREDIGMVFQSFNLFPHMTALDNVMSGPRFVRGQDDERARRQGMELLARVGLADKAANFPRQLSGGQQQRVAIARALAMEPKIMLFDEPTSALDPETVQEVLNVIREVRDSGMTMLIATHEMDFARHASDRTIFMEAGQIVEQGASSKVLFEPETQRCRRFLAGLTGAIAAAN</sequence>
<evidence type="ECO:0000256" key="1">
    <source>
        <dbReference type="ARBA" id="ARBA00004202"/>
    </source>
</evidence>
<proteinExistence type="inferred from homology"/>
<organism evidence="10 11">
    <name type="scientific">Rhizobium metallidurans</name>
    <dbReference type="NCBI Taxonomy" id="1265931"/>
    <lineage>
        <taxon>Bacteria</taxon>
        <taxon>Pseudomonadati</taxon>
        <taxon>Pseudomonadota</taxon>
        <taxon>Alphaproteobacteria</taxon>
        <taxon>Hyphomicrobiales</taxon>
        <taxon>Rhizobiaceae</taxon>
        <taxon>Rhizobium/Agrobacterium group</taxon>
        <taxon>Rhizobium</taxon>
    </lineage>
</organism>
<keyword evidence="4" id="KW-1003">Cell membrane</keyword>
<evidence type="ECO:0000256" key="5">
    <source>
        <dbReference type="ARBA" id="ARBA00022741"/>
    </source>
</evidence>
<evidence type="ECO:0000256" key="7">
    <source>
        <dbReference type="ARBA" id="ARBA00022970"/>
    </source>
</evidence>
<evidence type="ECO:0000256" key="8">
    <source>
        <dbReference type="ARBA" id="ARBA00023136"/>
    </source>
</evidence>
<dbReference type="InterPro" id="IPR030679">
    <property type="entry name" value="ABC_ATPase_HisP-typ"/>
</dbReference>
<dbReference type="InterPro" id="IPR003439">
    <property type="entry name" value="ABC_transporter-like_ATP-bd"/>
</dbReference>
<comment type="caution">
    <text evidence="10">The sequence shown here is derived from an EMBL/GenBank/DDBJ whole genome shotgun (WGS) entry which is preliminary data.</text>
</comment>
<evidence type="ECO:0000256" key="2">
    <source>
        <dbReference type="ARBA" id="ARBA00005417"/>
    </source>
</evidence>
<keyword evidence="8" id="KW-0472">Membrane</keyword>
<dbReference type="SMART" id="SM00382">
    <property type="entry name" value="AAA"/>
    <property type="match status" value="1"/>
</dbReference>
<accession>A0A7W6CYQ5</accession>
<dbReference type="GO" id="GO:0016887">
    <property type="term" value="F:ATP hydrolysis activity"/>
    <property type="evidence" value="ECO:0007669"/>
    <property type="project" value="InterPro"/>
</dbReference>
<dbReference type="EMBL" id="JACIDW010000014">
    <property type="protein sequence ID" value="MBB3966170.1"/>
    <property type="molecule type" value="Genomic_DNA"/>
</dbReference>
<dbReference type="PROSITE" id="PS50893">
    <property type="entry name" value="ABC_TRANSPORTER_2"/>
    <property type="match status" value="1"/>
</dbReference>
<keyword evidence="11" id="KW-1185">Reference proteome</keyword>
<dbReference type="Proteomes" id="UP000582090">
    <property type="component" value="Unassembled WGS sequence"/>
</dbReference>
<dbReference type="InterPro" id="IPR003593">
    <property type="entry name" value="AAA+_ATPase"/>
</dbReference>
<comment type="similarity">
    <text evidence="2">Belongs to the ABC transporter superfamily.</text>
</comment>
<dbReference type="InterPro" id="IPR017871">
    <property type="entry name" value="ABC_transporter-like_CS"/>
</dbReference>
<dbReference type="PANTHER" id="PTHR43166:SF9">
    <property type="entry name" value="GLUTAMATE_ASPARTATE IMPORT ATP-BINDING PROTEIN GLTL"/>
    <property type="match status" value="1"/>
</dbReference>
<dbReference type="PIRSF" id="PIRSF039085">
    <property type="entry name" value="ABC_ATPase_HisP"/>
    <property type="match status" value="1"/>
</dbReference>
<keyword evidence="3" id="KW-0813">Transport</keyword>
<dbReference type="CDD" id="cd03262">
    <property type="entry name" value="ABC_HisP_GlnQ"/>
    <property type="match status" value="1"/>
</dbReference>
<evidence type="ECO:0000259" key="9">
    <source>
        <dbReference type="PROSITE" id="PS50893"/>
    </source>
</evidence>
<name>A0A7W6CYQ5_9HYPH</name>
<gene>
    <name evidence="10" type="ORF">GGQ67_003855</name>
</gene>
<evidence type="ECO:0000313" key="11">
    <source>
        <dbReference type="Proteomes" id="UP000582090"/>
    </source>
</evidence>
<comment type="subcellular location">
    <subcellularLocation>
        <location evidence="1">Cell membrane</location>
        <topology evidence="1">Peripheral membrane protein</topology>
    </subcellularLocation>
</comment>
<evidence type="ECO:0000313" key="10">
    <source>
        <dbReference type="EMBL" id="MBB3966170.1"/>
    </source>
</evidence>
<dbReference type="InterPro" id="IPR027417">
    <property type="entry name" value="P-loop_NTPase"/>
</dbReference>
<evidence type="ECO:0000256" key="3">
    <source>
        <dbReference type="ARBA" id="ARBA00022448"/>
    </source>
</evidence>
<dbReference type="GO" id="GO:0015424">
    <property type="term" value="F:ABC-type amino acid transporter activity"/>
    <property type="evidence" value="ECO:0007669"/>
    <property type="project" value="InterPro"/>
</dbReference>
<dbReference type="RefSeq" id="WP_343056529.1">
    <property type="nucleotide sequence ID" value="NZ_JACIDW010000014.1"/>
</dbReference>